<dbReference type="GO" id="GO:0003700">
    <property type="term" value="F:DNA-binding transcription factor activity"/>
    <property type="evidence" value="ECO:0007669"/>
    <property type="project" value="TreeGrafter"/>
</dbReference>
<sequence length="155" mass="17412">MRDARIELLQQMPVFGGVRGDILEFLIDLCPVVSIVAGDFFFREDEPGDAMFVLETGRVAVLKLWRGQEHLLQNLTAGDCFGEMAVMDHCPRSASVRAIEDCAAIRISSADLYQVYAQDLKQFALIQMNMGREVCRRLRDADRRLFSAKMGAVPV</sequence>
<evidence type="ECO:0000313" key="2">
    <source>
        <dbReference type="EMBL" id="AHB47990.1"/>
    </source>
</evidence>
<proteinExistence type="predicted"/>
<dbReference type="AlphaFoldDB" id="V5SD50"/>
<dbReference type="InterPro" id="IPR000595">
    <property type="entry name" value="cNMP-bd_dom"/>
</dbReference>
<dbReference type="PANTHER" id="PTHR24567">
    <property type="entry name" value="CRP FAMILY TRANSCRIPTIONAL REGULATORY PROTEIN"/>
    <property type="match status" value="1"/>
</dbReference>
<reference evidence="2 3" key="1">
    <citation type="journal article" date="2014" name="Genome Announc.">
        <title>Complete Genome Sequence of Hyphomicrobium nitrativorans Strain NL23, a Denitrifying Bacterium Isolated from Biofilm of a Methanol-Fed Denitrification System Treating Seawater at the Montreal Biodome.</title>
        <authorList>
            <person name="Martineau C."/>
            <person name="Villeneuve C."/>
            <person name="Mauffrey F."/>
            <person name="Villemur R."/>
        </authorList>
    </citation>
    <scope>NUCLEOTIDE SEQUENCE [LARGE SCALE GENOMIC DNA]</scope>
    <source>
        <strain evidence="2">NL23</strain>
    </source>
</reference>
<feature type="domain" description="Cyclic nucleotide-binding" evidence="1">
    <location>
        <begin position="14"/>
        <end position="115"/>
    </location>
</feature>
<evidence type="ECO:0000259" key="1">
    <source>
        <dbReference type="PROSITE" id="PS50042"/>
    </source>
</evidence>
<evidence type="ECO:0000313" key="3">
    <source>
        <dbReference type="Proteomes" id="UP000018542"/>
    </source>
</evidence>
<dbReference type="InterPro" id="IPR014710">
    <property type="entry name" value="RmlC-like_jellyroll"/>
</dbReference>
<gene>
    <name evidence="2" type="ORF">W911_05610</name>
</gene>
<dbReference type="Proteomes" id="UP000018542">
    <property type="component" value="Chromosome"/>
</dbReference>
<dbReference type="PANTHER" id="PTHR24567:SF74">
    <property type="entry name" value="HTH-TYPE TRANSCRIPTIONAL REGULATOR ARCR"/>
    <property type="match status" value="1"/>
</dbReference>
<dbReference type="PROSITE" id="PS50042">
    <property type="entry name" value="CNMP_BINDING_3"/>
    <property type="match status" value="1"/>
</dbReference>
<dbReference type="PATRIC" id="fig|1029756.8.peg.1179"/>
<dbReference type="InterPro" id="IPR050397">
    <property type="entry name" value="Env_Response_Regulators"/>
</dbReference>
<dbReference type="HOGENOM" id="CLU_075053_16_0_5"/>
<dbReference type="CDD" id="cd00038">
    <property type="entry name" value="CAP_ED"/>
    <property type="match status" value="1"/>
</dbReference>
<organism evidence="2 3">
    <name type="scientific">Hyphomicrobium nitrativorans NL23</name>
    <dbReference type="NCBI Taxonomy" id="1029756"/>
    <lineage>
        <taxon>Bacteria</taxon>
        <taxon>Pseudomonadati</taxon>
        <taxon>Pseudomonadota</taxon>
        <taxon>Alphaproteobacteria</taxon>
        <taxon>Hyphomicrobiales</taxon>
        <taxon>Hyphomicrobiaceae</taxon>
        <taxon>Hyphomicrobium</taxon>
    </lineage>
</organism>
<dbReference type="OrthoDB" id="3525895at2"/>
<dbReference type="Pfam" id="PF00027">
    <property type="entry name" value="cNMP_binding"/>
    <property type="match status" value="1"/>
</dbReference>
<keyword evidence="3" id="KW-1185">Reference proteome</keyword>
<protein>
    <submittedName>
        <fullName evidence="2">Cyclic nucleotide-binding protein</fullName>
    </submittedName>
</protein>
<dbReference type="SUPFAM" id="SSF51206">
    <property type="entry name" value="cAMP-binding domain-like"/>
    <property type="match status" value="1"/>
</dbReference>
<dbReference type="SMART" id="SM00100">
    <property type="entry name" value="cNMP"/>
    <property type="match status" value="1"/>
</dbReference>
<dbReference type="InterPro" id="IPR018490">
    <property type="entry name" value="cNMP-bd_dom_sf"/>
</dbReference>
<dbReference type="EMBL" id="CP006912">
    <property type="protein sequence ID" value="AHB47990.1"/>
    <property type="molecule type" value="Genomic_DNA"/>
</dbReference>
<accession>V5SD50</accession>
<dbReference type="Gene3D" id="2.60.120.10">
    <property type="entry name" value="Jelly Rolls"/>
    <property type="match status" value="1"/>
</dbReference>
<dbReference type="RefSeq" id="WP_023786523.1">
    <property type="nucleotide sequence ID" value="NC_022997.1"/>
</dbReference>
<dbReference type="GO" id="GO:0005829">
    <property type="term" value="C:cytosol"/>
    <property type="evidence" value="ECO:0007669"/>
    <property type="project" value="TreeGrafter"/>
</dbReference>
<dbReference type="InterPro" id="IPR018488">
    <property type="entry name" value="cNMP-bd_CS"/>
</dbReference>
<dbReference type="PROSITE" id="PS00889">
    <property type="entry name" value="CNMP_BINDING_2"/>
    <property type="match status" value="1"/>
</dbReference>
<dbReference type="KEGG" id="hni:W911_05610"/>
<dbReference type="STRING" id="1029756.W911_05610"/>
<name>V5SD50_9HYPH</name>